<reference evidence="6 7" key="1">
    <citation type="submission" date="2016-12" db="EMBL/GenBank/DDBJ databases">
        <title>The whole genome sequencing and assembly of Bacillus cohnii DSM 6307T strain.</title>
        <authorList>
            <person name="Lee Y.-J."/>
            <person name="Yi H."/>
            <person name="Bahn Y.-S."/>
            <person name="Kim J.F."/>
            <person name="Lee D.-W."/>
        </authorList>
    </citation>
    <scope>NUCLEOTIDE SEQUENCE [LARGE SCALE GENOMIC DNA]</scope>
    <source>
        <strain evidence="6 7">DSM 6307</strain>
    </source>
</reference>
<dbReference type="SUPFAM" id="SSF52540">
    <property type="entry name" value="P-loop containing nucleoside triphosphate hydrolases"/>
    <property type="match status" value="1"/>
</dbReference>
<dbReference type="EMBL" id="CP018866">
    <property type="protein sequence ID" value="AST90541.1"/>
    <property type="molecule type" value="Genomic_DNA"/>
</dbReference>
<comment type="similarity">
    <text evidence="1">Belongs to the SMC family. SbcC subfamily.</text>
</comment>
<evidence type="ECO:0000256" key="2">
    <source>
        <dbReference type="ARBA" id="ARBA00011322"/>
    </source>
</evidence>
<name>A0A223KM32_9BACI</name>
<evidence type="ECO:0000313" key="6">
    <source>
        <dbReference type="EMBL" id="AST90541.1"/>
    </source>
</evidence>
<accession>A0A223KM32</accession>
<comment type="subunit">
    <text evidence="2">Heterodimer of SbcC and SbcD.</text>
</comment>
<feature type="coiled-coil region" evidence="4">
    <location>
        <begin position="889"/>
        <end position="971"/>
    </location>
</feature>
<dbReference type="PANTHER" id="PTHR32114:SF2">
    <property type="entry name" value="ABC TRANSPORTER ABCH.3"/>
    <property type="match status" value="1"/>
</dbReference>
<organism evidence="6 7">
    <name type="scientific">Sutcliffiella cohnii</name>
    <dbReference type="NCBI Taxonomy" id="33932"/>
    <lineage>
        <taxon>Bacteria</taxon>
        <taxon>Bacillati</taxon>
        <taxon>Bacillota</taxon>
        <taxon>Bacilli</taxon>
        <taxon>Bacillales</taxon>
        <taxon>Bacillaceae</taxon>
        <taxon>Sutcliffiella</taxon>
    </lineage>
</organism>
<dbReference type="Pfam" id="PF13558">
    <property type="entry name" value="SbcC_Walker_B"/>
    <property type="match status" value="1"/>
</dbReference>
<evidence type="ECO:0000313" key="7">
    <source>
        <dbReference type="Proteomes" id="UP000215224"/>
    </source>
</evidence>
<dbReference type="InterPro" id="IPR038729">
    <property type="entry name" value="Rad50/SbcC_AAA"/>
</dbReference>
<feature type="coiled-coil region" evidence="4">
    <location>
        <begin position="457"/>
        <end position="484"/>
    </location>
</feature>
<evidence type="ECO:0000256" key="3">
    <source>
        <dbReference type="ARBA" id="ARBA00013368"/>
    </source>
</evidence>
<dbReference type="GO" id="GO:0006302">
    <property type="term" value="P:double-strand break repair"/>
    <property type="evidence" value="ECO:0007669"/>
    <property type="project" value="InterPro"/>
</dbReference>
<dbReference type="InterPro" id="IPR027417">
    <property type="entry name" value="P-loop_NTPase"/>
</dbReference>
<dbReference type="AlphaFoldDB" id="A0A223KM32"/>
<dbReference type="GO" id="GO:0016887">
    <property type="term" value="F:ATP hydrolysis activity"/>
    <property type="evidence" value="ECO:0007669"/>
    <property type="project" value="InterPro"/>
</dbReference>
<keyword evidence="7" id="KW-1185">Reference proteome</keyword>
<sequence>MKPLQLTIAGLHSFREKQTIDFEALCEGGVFGIFGPTGSGKSSILDAMTLALYGKVERASNNTQGIMNHAENVLEVSFLFELENGSGAKRYKVERTFKRTDEVRVKSGISRLVEYNGTEQVVLADKASDVNQLVLSILGLTIDDFTRAVVLPQGKFAEFLSLKGADRRQMLQRLFHLEKYGDELNRKIKNELQDKTITLGEITAEQQGLGEASKEAVLEAEKAYKEISATVEKAEQQLSQLEQNFEEQKKKWAWQQEKEKLAGKIRILIEQEAEIAYLESNVKKAEEAKFLQPILEDLKQVRDNLRQWEKERDNVHKQLQIVKKELDESSEAYEKIREDKRILHPQLLAKKEQLVRATQLEQRIEEWAKILDEMTIDLERKEKVLIQQQNEINKLTDTYNRAVVKQKQLKEEQQKVLIPMEKVEEVEMAYEQKQLILQKENAWKEAQTDEQEIFNKLQSFQLQNRKSEKQVDVLKDKLVQLFRKVEKYYHSSSSIEIYLDWLQDETNRRYKIGKQKVEKENLKRLAHDISRELKAGEPCLVCGSTTHEGGIVHLHEEQVENEDVANLEAMLTKIQKEKQLNATIKVKYEQLAYELHDVLKEVEVESTSFPQMEIDHKEPVSNEELHTIFQNQIIQHKGLRQDFIQLQQLKEDYISNWRSTITQQEKYVDAIKMYEEQWGKWSKRLQVLKEEIETATTEWNKKFSTYGFEQIEKIFSDIRNKQKQAQEFNNRIEKSIEFIDQKEKELQLMKEVYVQAEKEMLQADSTKKEKHSQKEQLEKELFEIVGMESASTLMNKNERQINELLQKEEESYTRWQKSQVQFHEMNNKEKQAEQMIVETSSRLQTLETKWNEQLEQSIFTKADEVEASIPFITKKDAWKQKVDEYWDNRKILEKQLKELVELIGETELREEEWISLNERLAEQKKEVRAQMEAKSAAYHSLASLQERHQRYEELEKTKAIITAEKDKLQKLQSVFKGNSFVEYLAEEQLMQISVAASERLGALTHQRYALELDSQGGFVIRDDANGGVRRPVSTLSGGETFLTSLALALSLSAQIQLRGEYPLQFFFLDEGFGTLDAELLGGVVTSLEKLQSDHLAVGVISHVAELRARLPRRLVVTRAEPSGKGSTVKLETL</sequence>
<dbReference type="KEGG" id="bcoh:BC6307_04240"/>
<dbReference type="Gene3D" id="3.40.50.300">
    <property type="entry name" value="P-loop containing nucleotide triphosphate hydrolases"/>
    <property type="match status" value="2"/>
</dbReference>
<gene>
    <name evidence="6" type="ORF">BC6307_04240</name>
</gene>
<evidence type="ECO:0000256" key="4">
    <source>
        <dbReference type="SAM" id="Coils"/>
    </source>
</evidence>
<feature type="coiled-coil region" evidence="4">
    <location>
        <begin position="711"/>
        <end position="849"/>
    </location>
</feature>
<dbReference type="STRING" id="1314751.GCA_001591425_04558"/>
<feature type="domain" description="Rad50/SbcC-type AAA" evidence="5">
    <location>
        <begin position="5"/>
        <end position="244"/>
    </location>
</feature>
<dbReference type="RefSeq" id="WP_066420913.1">
    <property type="nucleotide sequence ID" value="NZ_CP018866.1"/>
</dbReference>
<protein>
    <recommendedName>
        <fullName evidence="3">Nuclease SbcCD subunit C</fullName>
    </recommendedName>
</protein>
<dbReference type="Pfam" id="PF13476">
    <property type="entry name" value="AAA_23"/>
    <property type="match status" value="1"/>
</dbReference>
<evidence type="ECO:0000259" key="5">
    <source>
        <dbReference type="Pfam" id="PF13476"/>
    </source>
</evidence>
<feature type="coiled-coil region" evidence="4">
    <location>
        <begin position="217"/>
        <end position="412"/>
    </location>
</feature>
<dbReference type="Proteomes" id="UP000215224">
    <property type="component" value="Chromosome"/>
</dbReference>
<keyword evidence="4" id="KW-0175">Coiled coil</keyword>
<evidence type="ECO:0000256" key="1">
    <source>
        <dbReference type="ARBA" id="ARBA00006930"/>
    </source>
</evidence>
<dbReference type="PANTHER" id="PTHR32114">
    <property type="entry name" value="ABC TRANSPORTER ABCH.3"/>
    <property type="match status" value="1"/>
</dbReference>
<proteinExistence type="inferred from homology"/>